<accession>A0A502M2N2</accession>
<dbReference type="InterPro" id="IPR020046">
    <property type="entry name" value="5-3_exonucl_a-hlix_arch_N"/>
</dbReference>
<feature type="domain" description="5'-3' exonuclease" evidence="6">
    <location>
        <begin position="2"/>
        <end position="263"/>
    </location>
</feature>
<comment type="caution">
    <text evidence="7">The sequence shown here is derived from an EMBL/GenBank/DDBJ whole genome shotgun (WGS) entry which is preliminary data.</text>
</comment>
<dbReference type="SUPFAM" id="SSF88723">
    <property type="entry name" value="PIN domain-like"/>
    <property type="match status" value="1"/>
</dbReference>
<dbReference type="CDD" id="cd09898">
    <property type="entry name" value="H3TH_53EXO"/>
    <property type="match status" value="1"/>
</dbReference>
<dbReference type="InterPro" id="IPR002421">
    <property type="entry name" value="5-3_exonuclease"/>
</dbReference>
<keyword evidence="7" id="KW-0269">Exonuclease</keyword>
<dbReference type="Gene3D" id="1.10.150.20">
    <property type="entry name" value="5' to 3' exonuclease, C-terminal subdomain"/>
    <property type="match status" value="1"/>
</dbReference>
<dbReference type="InterPro" id="IPR038969">
    <property type="entry name" value="FEN"/>
</dbReference>
<dbReference type="GO" id="GO:0003677">
    <property type="term" value="F:DNA binding"/>
    <property type="evidence" value="ECO:0007669"/>
    <property type="project" value="UniProtKB-KW"/>
</dbReference>
<dbReference type="Pfam" id="PF02739">
    <property type="entry name" value="5_3_exonuc_N"/>
    <property type="match status" value="1"/>
</dbReference>
<dbReference type="EMBL" id="VFSY01000020">
    <property type="protein sequence ID" value="TPI02400.1"/>
    <property type="molecule type" value="Genomic_DNA"/>
</dbReference>
<dbReference type="SMART" id="SM00475">
    <property type="entry name" value="53EXOc"/>
    <property type="match status" value="1"/>
</dbReference>
<evidence type="ECO:0000256" key="1">
    <source>
        <dbReference type="ARBA" id="ARBA00022722"/>
    </source>
</evidence>
<dbReference type="Pfam" id="PF01367">
    <property type="entry name" value="5_3_exonuc"/>
    <property type="match status" value="1"/>
</dbReference>
<comment type="function">
    <text evidence="4">5'-3' exonuclease acting preferentially on double-stranded DNA.</text>
</comment>
<dbReference type="SUPFAM" id="SSF47807">
    <property type="entry name" value="5' to 3' exonuclease, C-terminal subdomain"/>
    <property type="match status" value="1"/>
</dbReference>
<reference evidence="7 8" key="1">
    <citation type="submission" date="2019-06" db="EMBL/GenBank/DDBJ databases">
        <title>A comparative genomics study of ostrich specific Mycoplasmas.</title>
        <authorList>
            <person name="Botes A."/>
            <person name="Nel T."/>
        </authorList>
    </citation>
    <scope>NUCLEOTIDE SEQUENCE [LARGE SCALE GENOMIC DNA]</scope>
    <source>
        <strain evidence="7 8">Ms01</strain>
    </source>
</reference>
<keyword evidence="3" id="KW-0238">DNA-binding</keyword>
<evidence type="ECO:0000256" key="3">
    <source>
        <dbReference type="ARBA" id="ARBA00023125"/>
    </source>
</evidence>
<dbReference type="PANTHER" id="PTHR42646:SF2">
    <property type="entry name" value="5'-3' EXONUCLEASE FAMILY PROTEIN"/>
    <property type="match status" value="1"/>
</dbReference>
<organism evidence="7 8">
    <name type="scientific">Mycoplasma struthionis</name>
    <dbReference type="NCBI Taxonomy" id="538220"/>
    <lineage>
        <taxon>Bacteria</taxon>
        <taxon>Bacillati</taxon>
        <taxon>Mycoplasmatota</taxon>
        <taxon>Mollicutes</taxon>
        <taxon>Mycoplasmataceae</taxon>
        <taxon>Mycoplasma</taxon>
    </lineage>
</organism>
<name>A0A502M2N2_9MOLU</name>
<dbReference type="InterPro" id="IPR008918">
    <property type="entry name" value="HhH2"/>
</dbReference>
<dbReference type="Gene3D" id="3.40.50.1010">
    <property type="entry name" value="5'-nuclease"/>
    <property type="match status" value="1"/>
</dbReference>
<evidence type="ECO:0000256" key="2">
    <source>
        <dbReference type="ARBA" id="ARBA00022801"/>
    </source>
</evidence>
<keyword evidence="2" id="KW-0378">Hydrolase</keyword>
<sequence>MQKLLIVDGTFLAYRSYYAMAYNKAAPVLQTEQGIETNAIVGFFNTLLSLIKNYDITHLYIAFDSHIKTFRHEMYSDYKAGRQKAPNSFYTQLDLIQDLLNHLNIKNNYFNGFEADDIIAKVAKKFDNKDILIFSGDQDLNQLISYNVSIIKKVKSEFIILNNDNFLNYYDFKPSQVIDYKAMVGDNSDNFKGIAGIGPKTASSLLKEYGTLENIYENINNIKSTWANKLLEQKENAYRDKYIATLNTDFQLIIPEIDNLSLANVQLNKEGYELCDKLELKTLKRKLSYFGAN</sequence>
<dbReference type="Proteomes" id="UP000317904">
    <property type="component" value="Unassembled WGS sequence"/>
</dbReference>
<dbReference type="GO" id="GO:0017108">
    <property type="term" value="F:5'-flap endonuclease activity"/>
    <property type="evidence" value="ECO:0007669"/>
    <property type="project" value="InterPro"/>
</dbReference>
<dbReference type="PANTHER" id="PTHR42646">
    <property type="entry name" value="FLAP ENDONUCLEASE XNI"/>
    <property type="match status" value="1"/>
</dbReference>
<evidence type="ECO:0000256" key="4">
    <source>
        <dbReference type="ARBA" id="ARBA00049957"/>
    </source>
</evidence>
<evidence type="ECO:0000313" key="7">
    <source>
        <dbReference type="EMBL" id="TPI02400.1"/>
    </source>
</evidence>
<dbReference type="GO" id="GO:0008409">
    <property type="term" value="F:5'-3' exonuclease activity"/>
    <property type="evidence" value="ECO:0007669"/>
    <property type="project" value="InterPro"/>
</dbReference>
<dbReference type="FunFam" id="1.10.150.20:FF:000003">
    <property type="entry name" value="DNA polymerase I"/>
    <property type="match status" value="1"/>
</dbReference>
<dbReference type="CDD" id="cd09859">
    <property type="entry name" value="PIN_53EXO"/>
    <property type="match status" value="1"/>
</dbReference>
<dbReference type="SMART" id="SM00279">
    <property type="entry name" value="HhH2"/>
    <property type="match status" value="1"/>
</dbReference>
<dbReference type="InterPro" id="IPR020045">
    <property type="entry name" value="DNA_polI_H3TH"/>
</dbReference>
<dbReference type="InterPro" id="IPR029060">
    <property type="entry name" value="PIN-like_dom_sf"/>
</dbReference>
<keyword evidence="1" id="KW-0540">Nuclease</keyword>
<evidence type="ECO:0000313" key="8">
    <source>
        <dbReference type="Proteomes" id="UP000317904"/>
    </source>
</evidence>
<gene>
    <name evidence="7" type="ORF">FJM01_00950</name>
</gene>
<evidence type="ECO:0000259" key="6">
    <source>
        <dbReference type="SMART" id="SM00475"/>
    </source>
</evidence>
<dbReference type="RefSeq" id="WP_140700962.1">
    <property type="nucleotide sequence ID" value="NZ_VFSY01000020.1"/>
</dbReference>
<dbReference type="GO" id="GO:0033567">
    <property type="term" value="P:DNA replication, Okazaki fragment processing"/>
    <property type="evidence" value="ECO:0007669"/>
    <property type="project" value="InterPro"/>
</dbReference>
<dbReference type="InterPro" id="IPR036279">
    <property type="entry name" value="5-3_exonuclease_C_sf"/>
</dbReference>
<protein>
    <recommendedName>
        <fullName evidence="5">5'-3' exonuclease</fullName>
    </recommendedName>
</protein>
<evidence type="ECO:0000256" key="5">
    <source>
        <dbReference type="ARBA" id="ARBA00050026"/>
    </source>
</evidence>
<dbReference type="AlphaFoldDB" id="A0A502M2N2"/>
<proteinExistence type="predicted"/>